<evidence type="ECO:0000256" key="1">
    <source>
        <dbReference type="SAM" id="MobiDB-lite"/>
    </source>
</evidence>
<evidence type="ECO:0000313" key="2">
    <source>
        <dbReference type="EMBL" id="SDN52129.1"/>
    </source>
</evidence>
<gene>
    <name evidence="2" type="ORF">SAMN04489726_6989</name>
</gene>
<dbReference type="EMBL" id="LT629701">
    <property type="protein sequence ID" value="SDN52129.1"/>
    <property type="molecule type" value="Genomic_DNA"/>
</dbReference>
<feature type="region of interest" description="Disordered" evidence="1">
    <location>
        <begin position="244"/>
        <end position="270"/>
    </location>
</feature>
<dbReference type="OrthoDB" id="4549522at2"/>
<keyword evidence="3" id="KW-1185">Reference proteome</keyword>
<dbReference type="AlphaFoldDB" id="A0A1H0C2P4"/>
<evidence type="ECO:0000313" key="3">
    <source>
        <dbReference type="Proteomes" id="UP000183376"/>
    </source>
</evidence>
<reference evidence="2 3" key="1">
    <citation type="submission" date="2016-10" db="EMBL/GenBank/DDBJ databases">
        <authorList>
            <person name="de Groot N.N."/>
        </authorList>
    </citation>
    <scope>NUCLEOTIDE SEQUENCE [LARGE SCALE GENOMIC DNA]</scope>
    <source>
        <strain evidence="2 3">DSM 44149</strain>
    </source>
</reference>
<sequence length="270" mass="29025">MRDRRRANMIVSVLAAVGIVAVSALMYQDGTFDRLFGKGGTATEAPAPVNAFLGTKMANWPEGAAGFVAPPPTQVGKYSPGEVAAFTEKVRAMLVAARLNPDVLTGKTMQPVLDLFDPESHKDIKGTPEELGWARTLISPKVRLAADPPRVTGSMTIGLGDRGALLAKTNFIVAYAFHHDDPRRLADPTDRIATERREVEYLLYEESGGKLWPGAANGFTYMMDCAAAKEGLLAPTFGRGRVSPTTGPAAKHDESYYLDPNNPISDESCS</sequence>
<organism evidence="2 3">
    <name type="scientific">Allokutzneria albata</name>
    <name type="common">Kibdelosporangium albatum</name>
    <dbReference type="NCBI Taxonomy" id="211114"/>
    <lineage>
        <taxon>Bacteria</taxon>
        <taxon>Bacillati</taxon>
        <taxon>Actinomycetota</taxon>
        <taxon>Actinomycetes</taxon>
        <taxon>Pseudonocardiales</taxon>
        <taxon>Pseudonocardiaceae</taxon>
        <taxon>Allokutzneria</taxon>
    </lineage>
</organism>
<proteinExistence type="predicted"/>
<dbReference type="RefSeq" id="WP_156050364.1">
    <property type="nucleotide sequence ID" value="NZ_JOEF01000001.1"/>
</dbReference>
<dbReference type="eggNOG" id="ENOG502ZSN2">
    <property type="taxonomic scope" value="Bacteria"/>
</dbReference>
<dbReference type="Proteomes" id="UP000183376">
    <property type="component" value="Chromosome I"/>
</dbReference>
<name>A0A1H0C2P4_ALLAB</name>
<protein>
    <submittedName>
        <fullName evidence="2">Uncharacterized protein</fullName>
    </submittedName>
</protein>
<accession>A0A1H0C2P4</accession>